<evidence type="ECO:0000256" key="6">
    <source>
        <dbReference type="ARBA" id="ARBA00022683"/>
    </source>
</evidence>
<dbReference type="Gene3D" id="2.70.70.10">
    <property type="entry name" value="Glucose Permease (Domain IIA)"/>
    <property type="match status" value="1"/>
</dbReference>
<dbReference type="Pfam" id="PF00367">
    <property type="entry name" value="PTS_EIIB"/>
    <property type="match status" value="1"/>
</dbReference>
<organism evidence="16 17">
    <name type="scientific">Enterococcus termitis</name>
    <dbReference type="NCBI Taxonomy" id="332950"/>
    <lineage>
        <taxon>Bacteria</taxon>
        <taxon>Bacillati</taxon>
        <taxon>Bacillota</taxon>
        <taxon>Bacilli</taxon>
        <taxon>Lactobacillales</taxon>
        <taxon>Enterococcaceae</taxon>
        <taxon>Enterococcus</taxon>
    </lineage>
</organism>
<evidence type="ECO:0000256" key="5">
    <source>
        <dbReference type="ARBA" id="ARBA00022679"/>
    </source>
</evidence>
<dbReference type="InterPro" id="IPR001127">
    <property type="entry name" value="PTS_EIIA_1_perm"/>
</dbReference>
<feature type="transmembrane region" description="Helical" evidence="12">
    <location>
        <begin position="285"/>
        <end position="305"/>
    </location>
</feature>
<keyword evidence="5" id="KW-0808">Transferase</keyword>
<dbReference type="GO" id="GO:0015771">
    <property type="term" value="P:trehalose transport"/>
    <property type="evidence" value="ECO:0007669"/>
    <property type="project" value="TreeGrafter"/>
</dbReference>
<dbReference type="GO" id="GO:0016301">
    <property type="term" value="F:kinase activity"/>
    <property type="evidence" value="ECO:0007669"/>
    <property type="project" value="UniProtKB-KW"/>
</dbReference>
<dbReference type="GO" id="GO:0009401">
    <property type="term" value="P:phosphoenolpyruvate-dependent sugar phosphotransferase system"/>
    <property type="evidence" value="ECO:0007669"/>
    <property type="project" value="UniProtKB-KW"/>
</dbReference>
<dbReference type="SUPFAM" id="SSF51261">
    <property type="entry name" value="Duplicated hybrid motif"/>
    <property type="match status" value="1"/>
</dbReference>
<dbReference type="InterPro" id="IPR018113">
    <property type="entry name" value="PTrfase_EIIB_Cys"/>
</dbReference>
<sequence length="642" mass="68596">MGKYQALVEFILKNVGGKDNVLSVTHCMTRLRFTLKDDSLVQKEEIVKSPDVMSAQFASGRFQVVVGTQVAEVFQVVQENLNGRSTAVEVEEKKGLVSTLIDTITKVITPVLGILTASGLLQGILALLTATKVLSVDDGAYIILHAMGQAVFYFLPVTLGYTSAKAFKMNPFVGMMLGATLLIPELLTGLTSGDVLYTLFKGSLFQTPVYNTFFGIPILFPATGYQYTVIPIIFIVYVGSKVEKWLKSVVPGVIAHNVNSFLTILITVPVAILIVGPVTNVLSSLISAGVSGLYTISPIVTSVAVALLYQPLVIFGLHWPISAIGITNLAQSGVDYIFPMSFTANFAQTAIVVAVFLRTRSKDQKALAIPAIVSGLFCIIEPAIYGFSLPVKKRFAFSMIGGAVGSLILALFSTKMYAMSFGVLGFAAFINPETGSMNGLFIAILATIATSVVAFVLTYFTFKQDEDVVDPEEKELVKTEVVTSPMKGQLKPIESSSDATFASKALGKGLVLLPESGDVVSPVNGVVETVLPSGHAIGIISDTGIEVLIHIGIDTVELEGQGFTPLVEKGQSVVQGEKLLEVDLAKVKAAGYSTETIVVVTNTDHFLDVICEQEGNIKVGEKLLTVVPFNNETELANLVEVN</sequence>
<dbReference type="SUPFAM" id="SSF55604">
    <property type="entry name" value="Glucose permease domain IIB"/>
    <property type="match status" value="1"/>
</dbReference>
<dbReference type="PATRIC" id="fig|332950.4.peg.840"/>
<dbReference type="GO" id="GO:0008982">
    <property type="term" value="F:protein-N(PI)-phosphohistidine-sugar phosphotransferase activity"/>
    <property type="evidence" value="ECO:0007669"/>
    <property type="project" value="InterPro"/>
</dbReference>
<feature type="transmembrane region" description="Helical" evidence="12">
    <location>
        <begin position="369"/>
        <end position="389"/>
    </location>
</feature>
<evidence type="ECO:0000256" key="12">
    <source>
        <dbReference type="SAM" id="Phobius"/>
    </source>
</evidence>
<evidence type="ECO:0000256" key="2">
    <source>
        <dbReference type="ARBA" id="ARBA00022448"/>
    </source>
</evidence>
<evidence type="ECO:0000259" key="13">
    <source>
        <dbReference type="PROSITE" id="PS51093"/>
    </source>
</evidence>
<proteinExistence type="predicted"/>
<feature type="domain" description="PTS EIIB type-1" evidence="14">
    <location>
        <begin position="5"/>
        <end position="87"/>
    </location>
</feature>
<dbReference type="GO" id="GO:0090589">
    <property type="term" value="F:protein-phosphocysteine-trehalose phosphotransferase system transporter activity"/>
    <property type="evidence" value="ECO:0007669"/>
    <property type="project" value="TreeGrafter"/>
</dbReference>
<dbReference type="PROSITE" id="PS51093">
    <property type="entry name" value="PTS_EIIA_TYPE_1"/>
    <property type="match status" value="1"/>
</dbReference>
<keyword evidence="6" id="KW-0598">Phosphotransferase system</keyword>
<dbReference type="EMBL" id="MIJY01000043">
    <property type="protein sequence ID" value="OEG10533.1"/>
    <property type="molecule type" value="Genomic_DNA"/>
</dbReference>
<dbReference type="AlphaFoldDB" id="A0A1E5GCU5"/>
<keyword evidence="2" id="KW-0813">Transport</keyword>
<dbReference type="InterPro" id="IPR003352">
    <property type="entry name" value="PTS_EIIC"/>
</dbReference>
<dbReference type="InterPro" id="IPR011055">
    <property type="entry name" value="Dup_hybrid_motif"/>
</dbReference>
<dbReference type="PANTHER" id="PTHR30175:SF1">
    <property type="entry name" value="PTS SYSTEM ARBUTIN-, CELLOBIOSE-, AND SALICIN-SPECIFIC EIIBC COMPONENT-RELATED"/>
    <property type="match status" value="1"/>
</dbReference>
<keyword evidence="8" id="KW-0418">Kinase</keyword>
<keyword evidence="10 12" id="KW-0472">Membrane</keyword>
<dbReference type="InterPro" id="IPR001996">
    <property type="entry name" value="PTS_IIB_1"/>
</dbReference>
<name>A0A1E5GCU5_9ENTE</name>
<dbReference type="InterPro" id="IPR036878">
    <property type="entry name" value="Glu_permease_IIB"/>
</dbReference>
<dbReference type="OrthoDB" id="9769191at2"/>
<evidence type="ECO:0000256" key="1">
    <source>
        <dbReference type="ARBA" id="ARBA00004651"/>
    </source>
</evidence>
<dbReference type="CDD" id="cd00212">
    <property type="entry name" value="PTS_IIB_glc"/>
    <property type="match status" value="1"/>
</dbReference>
<dbReference type="Proteomes" id="UP000095094">
    <property type="component" value="Unassembled WGS sequence"/>
</dbReference>
<dbReference type="PROSITE" id="PS00371">
    <property type="entry name" value="PTS_EIIA_TYPE_1_HIS"/>
    <property type="match status" value="1"/>
</dbReference>
<feature type="transmembrane region" description="Helical" evidence="12">
    <location>
        <begin position="173"/>
        <end position="193"/>
    </location>
</feature>
<keyword evidence="9 12" id="KW-1133">Transmembrane helix</keyword>
<evidence type="ECO:0000256" key="8">
    <source>
        <dbReference type="ARBA" id="ARBA00022777"/>
    </source>
</evidence>
<evidence type="ECO:0000256" key="7">
    <source>
        <dbReference type="ARBA" id="ARBA00022692"/>
    </source>
</evidence>
<dbReference type="InterPro" id="IPR013013">
    <property type="entry name" value="PTS_EIIC_1"/>
</dbReference>
<dbReference type="GO" id="GO:0005886">
    <property type="term" value="C:plasma membrane"/>
    <property type="evidence" value="ECO:0007669"/>
    <property type="project" value="UniProtKB-SubCell"/>
</dbReference>
<feature type="transmembrane region" description="Helical" evidence="12">
    <location>
        <begin position="439"/>
        <end position="462"/>
    </location>
</feature>
<feature type="transmembrane region" description="Helical" evidence="12">
    <location>
        <begin position="107"/>
        <end position="128"/>
    </location>
</feature>
<accession>A0A1E5GCU5</accession>
<feature type="active site" description="Phosphocysteine intermediate; for EIIB activity" evidence="11">
    <location>
        <position position="27"/>
    </location>
</feature>
<evidence type="ECO:0000256" key="9">
    <source>
        <dbReference type="ARBA" id="ARBA00022989"/>
    </source>
</evidence>
<dbReference type="Gene3D" id="3.30.1360.60">
    <property type="entry name" value="Glucose permease domain IIB"/>
    <property type="match status" value="1"/>
</dbReference>
<dbReference type="RefSeq" id="WP_069664314.1">
    <property type="nucleotide sequence ID" value="NZ_JBHUJJ010000001.1"/>
</dbReference>
<feature type="transmembrane region" description="Helical" evidence="12">
    <location>
        <begin position="213"/>
        <end position="238"/>
    </location>
</feature>
<feature type="transmembrane region" description="Helical" evidence="12">
    <location>
        <begin position="395"/>
        <end position="418"/>
    </location>
</feature>
<keyword evidence="3" id="KW-1003">Cell membrane</keyword>
<dbReference type="PROSITE" id="PS51098">
    <property type="entry name" value="PTS_EIIB_TYPE_1"/>
    <property type="match status" value="1"/>
</dbReference>
<dbReference type="NCBIfam" id="TIGR00830">
    <property type="entry name" value="PTBA"/>
    <property type="match status" value="1"/>
</dbReference>
<dbReference type="Pfam" id="PF00358">
    <property type="entry name" value="PTS_EIIA_1"/>
    <property type="match status" value="1"/>
</dbReference>
<feature type="domain" description="PTS EIIC type-1" evidence="15">
    <location>
        <begin position="102"/>
        <end position="474"/>
    </location>
</feature>
<evidence type="ECO:0000259" key="15">
    <source>
        <dbReference type="PROSITE" id="PS51103"/>
    </source>
</evidence>
<feature type="transmembrane region" description="Helical" evidence="12">
    <location>
        <begin position="336"/>
        <end position="357"/>
    </location>
</feature>
<evidence type="ECO:0000256" key="4">
    <source>
        <dbReference type="ARBA" id="ARBA00022597"/>
    </source>
</evidence>
<evidence type="ECO:0000259" key="14">
    <source>
        <dbReference type="PROSITE" id="PS51098"/>
    </source>
</evidence>
<dbReference type="InterPro" id="IPR050558">
    <property type="entry name" value="PTS_Sugar-Specific_Components"/>
</dbReference>
<dbReference type="FunFam" id="2.70.70.10:FF:000001">
    <property type="entry name" value="PTS system glucose-specific IIA component"/>
    <property type="match status" value="1"/>
</dbReference>
<comment type="subcellular location">
    <subcellularLocation>
        <location evidence="1">Cell membrane</location>
        <topology evidence="1">Multi-pass membrane protein</topology>
    </subcellularLocation>
</comment>
<dbReference type="PROSITE" id="PS01035">
    <property type="entry name" value="PTS_EIIB_TYPE_1_CYS"/>
    <property type="match status" value="1"/>
</dbReference>
<feature type="transmembrane region" description="Helical" evidence="12">
    <location>
        <begin position="312"/>
        <end position="330"/>
    </location>
</feature>
<evidence type="ECO:0000313" key="17">
    <source>
        <dbReference type="Proteomes" id="UP000095094"/>
    </source>
</evidence>
<evidence type="ECO:0000313" key="16">
    <source>
        <dbReference type="EMBL" id="OEG10533.1"/>
    </source>
</evidence>
<evidence type="ECO:0000256" key="10">
    <source>
        <dbReference type="ARBA" id="ARBA00023136"/>
    </source>
</evidence>
<dbReference type="PANTHER" id="PTHR30175">
    <property type="entry name" value="PHOSPHOTRANSFERASE SYSTEM TRANSPORT PROTEIN"/>
    <property type="match status" value="1"/>
</dbReference>
<reference evidence="17" key="1">
    <citation type="submission" date="2016-09" db="EMBL/GenBank/DDBJ databases">
        <authorList>
            <person name="Gulvik C.A."/>
        </authorList>
    </citation>
    <scope>NUCLEOTIDE SEQUENCE [LARGE SCALE GENOMIC DNA]</scope>
    <source>
        <strain evidence="17">LMG 8895</strain>
    </source>
</reference>
<feature type="domain" description="PTS EIIA type-1" evidence="13">
    <location>
        <begin position="498"/>
        <end position="602"/>
    </location>
</feature>
<keyword evidence="17" id="KW-1185">Reference proteome</keyword>
<dbReference type="Pfam" id="PF02378">
    <property type="entry name" value="PTS_EIIC"/>
    <property type="match status" value="1"/>
</dbReference>
<comment type="caution">
    <text evidence="16">The sequence shown here is derived from an EMBL/GenBank/DDBJ whole genome shotgun (WGS) entry which is preliminary data.</text>
</comment>
<dbReference type="PROSITE" id="PS51103">
    <property type="entry name" value="PTS_EIIC_TYPE_1"/>
    <property type="match status" value="1"/>
</dbReference>
<protein>
    <submittedName>
        <fullName evidence="16">PTS beta-glucoside transporter subunit EIIBCA</fullName>
    </submittedName>
</protein>
<evidence type="ECO:0000256" key="3">
    <source>
        <dbReference type="ARBA" id="ARBA00022475"/>
    </source>
</evidence>
<keyword evidence="7 12" id="KW-0812">Transmembrane</keyword>
<feature type="transmembrane region" description="Helical" evidence="12">
    <location>
        <begin position="258"/>
        <end position="279"/>
    </location>
</feature>
<gene>
    <name evidence="16" type="ORF">BCR25_08645</name>
</gene>
<evidence type="ECO:0000256" key="11">
    <source>
        <dbReference type="PROSITE-ProRule" id="PRU00421"/>
    </source>
</evidence>
<dbReference type="InterPro" id="IPR011297">
    <property type="entry name" value="PTS_IIABC_b_glu"/>
</dbReference>
<feature type="transmembrane region" description="Helical" evidence="12">
    <location>
        <begin position="140"/>
        <end position="161"/>
    </location>
</feature>
<dbReference type="NCBIfam" id="TIGR01995">
    <property type="entry name" value="PTS-II-ABC-beta"/>
    <property type="match status" value="1"/>
</dbReference>
<keyword evidence="4" id="KW-0762">Sugar transport</keyword>